<feature type="region of interest" description="Disordered" evidence="1">
    <location>
        <begin position="1"/>
        <end position="29"/>
    </location>
</feature>
<sequence length="211" mass="23507">MSTRINQVKYKPTGINRTQYPSTRDRVSGNRWPGRTCGFRFLKRSIVSPVNFLKHFGRKVAKAPCLGRRSSHEVSSSGRSRPSVAPGDTHVAEAIKDCIEFINSSSLPRLSYHGSEVRKFHKVFAYPFILQPNPVMQFDCHFQSPFVADFCFVFGPQQNMCSMIGLFGTNHFVPGNRNGSDENVLKGLDVKMQNAPPNSVSSSTTTDSSLT</sequence>
<evidence type="ECO:0000256" key="1">
    <source>
        <dbReference type="SAM" id="MobiDB-lite"/>
    </source>
</evidence>
<dbReference type="AlphaFoldDB" id="A0A835JUU1"/>
<evidence type="ECO:0000313" key="3">
    <source>
        <dbReference type="Proteomes" id="UP000657918"/>
    </source>
</evidence>
<organism evidence="2 3">
    <name type="scientific">Salix dunnii</name>
    <dbReference type="NCBI Taxonomy" id="1413687"/>
    <lineage>
        <taxon>Eukaryota</taxon>
        <taxon>Viridiplantae</taxon>
        <taxon>Streptophyta</taxon>
        <taxon>Embryophyta</taxon>
        <taxon>Tracheophyta</taxon>
        <taxon>Spermatophyta</taxon>
        <taxon>Magnoliopsida</taxon>
        <taxon>eudicotyledons</taxon>
        <taxon>Gunneridae</taxon>
        <taxon>Pentapetalae</taxon>
        <taxon>rosids</taxon>
        <taxon>fabids</taxon>
        <taxon>Malpighiales</taxon>
        <taxon>Salicaceae</taxon>
        <taxon>Saliceae</taxon>
        <taxon>Salix</taxon>
    </lineage>
</organism>
<accession>A0A835JUU1</accession>
<feature type="region of interest" description="Disordered" evidence="1">
    <location>
        <begin position="67"/>
        <end position="87"/>
    </location>
</feature>
<dbReference type="Proteomes" id="UP000657918">
    <property type="component" value="Unassembled WGS sequence"/>
</dbReference>
<dbReference type="PANTHER" id="PTHR34355:SF7">
    <property type="entry name" value="JOSEPHIN PROTEIN-LIKE PROTEIN"/>
    <property type="match status" value="1"/>
</dbReference>
<feature type="compositionally biased region" description="Low complexity" evidence="1">
    <location>
        <begin position="73"/>
        <end position="83"/>
    </location>
</feature>
<comment type="caution">
    <text evidence="2">The sequence shown here is derived from an EMBL/GenBank/DDBJ whole genome shotgun (WGS) entry which is preliminary data.</text>
</comment>
<feature type="compositionally biased region" description="Low complexity" evidence="1">
    <location>
        <begin position="199"/>
        <end position="211"/>
    </location>
</feature>
<keyword evidence="3" id="KW-1185">Reference proteome</keyword>
<reference evidence="2 3" key="1">
    <citation type="submission" date="2020-10" db="EMBL/GenBank/DDBJ databases">
        <title>Plant Genome Project.</title>
        <authorList>
            <person name="Zhang R.-G."/>
        </authorList>
    </citation>
    <scope>NUCLEOTIDE SEQUENCE [LARGE SCALE GENOMIC DNA]</scope>
    <source>
        <strain evidence="2">FAFU-HL-1</strain>
        <tissue evidence="2">Leaf</tissue>
    </source>
</reference>
<dbReference type="PANTHER" id="PTHR34355">
    <property type="entry name" value="JOSEPHIN-LIKE PROTEIN"/>
    <property type="match status" value="1"/>
</dbReference>
<protein>
    <submittedName>
        <fullName evidence="2">Uncharacterized protein</fullName>
    </submittedName>
</protein>
<evidence type="ECO:0000313" key="2">
    <source>
        <dbReference type="EMBL" id="KAF9675451.1"/>
    </source>
</evidence>
<gene>
    <name evidence="2" type="ORF">SADUNF_Sadunf09G0033700</name>
</gene>
<name>A0A835JUU1_9ROSI</name>
<feature type="region of interest" description="Disordered" evidence="1">
    <location>
        <begin position="192"/>
        <end position="211"/>
    </location>
</feature>
<dbReference type="EMBL" id="JADGMS010000009">
    <property type="protein sequence ID" value="KAF9675451.1"/>
    <property type="molecule type" value="Genomic_DNA"/>
</dbReference>
<proteinExistence type="predicted"/>
<dbReference type="OrthoDB" id="847636at2759"/>